<dbReference type="InterPro" id="IPR036291">
    <property type="entry name" value="NAD(P)-bd_dom_sf"/>
</dbReference>
<dbReference type="PANTHER" id="PTHR24320">
    <property type="entry name" value="RETINOL DEHYDROGENASE"/>
    <property type="match status" value="1"/>
</dbReference>
<feature type="region of interest" description="Disordered" evidence="3">
    <location>
        <begin position="191"/>
        <end position="224"/>
    </location>
</feature>
<evidence type="ECO:0000313" key="5">
    <source>
        <dbReference type="Proteomes" id="UP001500751"/>
    </source>
</evidence>
<reference evidence="4 5" key="1">
    <citation type="journal article" date="2019" name="Int. J. Syst. Evol. Microbiol.">
        <title>The Global Catalogue of Microorganisms (GCM) 10K type strain sequencing project: providing services to taxonomists for standard genome sequencing and annotation.</title>
        <authorList>
            <consortium name="The Broad Institute Genomics Platform"/>
            <consortium name="The Broad Institute Genome Sequencing Center for Infectious Disease"/>
            <person name="Wu L."/>
            <person name="Ma J."/>
        </authorList>
    </citation>
    <scope>NUCLEOTIDE SEQUENCE [LARGE SCALE GENOMIC DNA]</scope>
    <source>
        <strain evidence="4 5">JCM 16014</strain>
    </source>
</reference>
<evidence type="ECO:0000313" key="4">
    <source>
        <dbReference type="EMBL" id="GAA2023436.1"/>
    </source>
</evidence>
<evidence type="ECO:0000256" key="3">
    <source>
        <dbReference type="SAM" id="MobiDB-lite"/>
    </source>
</evidence>
<comment type="caution">
    <text evidence="4">The sequence shown here is derived from an EMBL/GenBank/DDBJ whole genome shotgun (WGS) entry which is preliminary data.</text>
</comment>
<accession>A0ABN2TW10</accession>
<keyword evidence="2" id="KW-0560">Oxidoreductase</keyword>
<keyword evidence="5" id="KW-1185">Reference proteome</keyword>
<evidence type="ECO:0000256" key="1">
    <source>
        <dbReference type="ARBA" id="ARBA00006484"/>
    </source>
</evidence>
<gene>
    <name evidence="4" type="ORF">GCM10009839_21220</name>
</gene>
<dbReference type="InterPro" id="IPR002347">
    <property type="entry name" value="SDR_fam"/>
</dbReference>
<dbReference type="EMBL" id="BAAAQN010000009">
    <property type="protein sequence ID" value="GAA2023436.1"/>
    <property type="molecule type" value="Genomic_DNA"/>
</dbReference>
<feature type="compositionally biased region" description="Polar residues" evidence="3">
    <location>
        <begin position="206"/>
        <end position="218"/>
    </location>
</feature>
<dbReference type="PANTHER" id="PTHR24320:SF148">
    <property type="entry name" value="NAD(P)-BINDING ROSSMANN-FOLD SUPERFAMILY PROTEIN"/>
    <property type="match status" value="1"/>
</dbReference>
<dbReference type="Pfam" id="PF00106">
    <property type="entry name" value="adh_short"/>
    <property type="match status" value="1"/>
</dbReference>
<dbReference type="PRINTS" id="PR00081">
    <property type="entry name" value="GDHRDH"/>
</dbReference>
<organism evidence="4 5">
    <name type="scientific">Catenulispora yoronensis</name>
    <dbReference type="NCBI Taxonomy" id="450799"/>
    <lineage>
        <taxon>Bacteria</taxon>
        <taxon>Bacillati</taxon>
        <taxon>Actinomycetota</taxon>
        <taxon>Actinomycetes</taxon>
        <taxon>Catenulisporales</taxon>
        <taxon>Catenulisporaceae</taxon>
        <taxon>Catenulispora</taxon>
    </lineage>
</organism>
<comment type="similarity">
    <text evidence="1">Belongs to the short-chain dehydrogenases/reductases (SDR) family.</text>
</comment>
<sequence length="364" mass="37978">MPHWTPEEIPDLTGRVAMVTGASSGIGFQTALELARHGARTLLAVRDPVRGTHALERITSVVPSARGLVEVVPVDLASLDSVEDAAADLADRTAAVDILVNNAGVMVPDGHTTADGFELQFGTNHLGHFALTGRLLPLLLAAEAPRVVTVSSLTHRHAKPIWDFVPVGVEATAHDEASSGSLSEGAKLGEAEHEDGVGDGGPSGSARFTSARSGGTAESDSHRRVAGYGRSKLANLLFAKELDRRAKRVRFALASVAAHPGYAATGLFTKTSFSRHNRVVSGLAQLVTRATGQSAATGAWPSLYAATHVDLFGGEYIGPRGPGEMRGAPTLAFMSAIAQDETVAAALWEQSVAATGVGYEELLR</sequence>
<dbReference type="RefSeq" id="WP_344665351.1">
    <property type="nucleotide sequence ID" value="NZ_BAAAQN010000009.1"/>
</dbReference>
<protein>
    <submittedName>
        <fullName evidence="4">SDR family NAD(P)-dependent oxidoreductase</fullName>
    </submittedName>
</protein>
<proteinExistence type="inferred from homology"/>
<name>A0ABN2TW10_9ACTN</name>
<evidence type="ECO:0000256" key="2">
    <source>
        <dbReference type="ARBA" id="ARBA00023002"/>
    </source>
</evidence>
<dbReference type="Gene3D" id="3.40.50.720">
    <property type="entry name" value="NAD(P)-binding Rossmann-like Domain"/>
    <property type="match status" value="1"/>
</dbReference>
<dbReference type="Proteomes" id="UP001500751">
    <property type="component" value="Unassembled WGS sequence"/>
</dbReference>
<dbReference type="SUPFAM" id="SSF51735">
    <property type="entry name" value="NAD(P)-binding Rossmann-fold domains"/>
    <property type="match status" value="1"/>
</dbReference>